<dbReference type="Pfam" id="PF08592">
    <property type="entry name" value="Anthrone_oxy"/>
    <property type="match status" value="1"/>
</dbReference>
<dbReference type="InterPro" id="IPR013901">
    <property type="entry name" value="Anthrone_oxy"/>
</dbReference>
<keyword evidence="1" id="KW-0812">Transmembrane</keyword>
<dbReference type="EMBL" id="BOOI01000063">
    <property type="protein sequence ID" value="GIH87590.1"/>
    <property type="molecule type" value="Genomic_DNA"/>
</dbReference>
<accession>A0A8J3WFM4</accession>
<dbReference type="Proteomes" id="UP000655044">
    <property type="component" value="Unassembled WGS sequence"/>
</dbReference>
<keyword evidence="1" id="KW-1133">Transmembrane helix</keyword>
<keyword evidence="3" id="KW-1185">Reference proteome</keyword>
<feature type="transmembrane region" description="Helical" evidence="1">
    <location>
        <begin position="91"/>
        <end position="110"/>
    </location>
</feature>
<keyword evidence="1" id="KW-0472">Membrane</keyword>
<gene>
    <name evidence="2" type="ORF">Pro02_59980</name>
</gene>
<reference evidence="2" key="1">
    <citation type="submission" date="2021-01" db="EMBL/GenBank/DDBJ databases">
        <title>Whole genome shotgun sequence of Planobispora rosea NBRC 15558.</title>
        <authorList>
            <person name="Komaki H."/>
            <person name="Tamura T."/>
        </authorList>
    </citation>
    <scope>NUCLEOTIDE SEQUENCE</scope>
    <source>
        <strain evidence="2">NBRC 15558</strain>
    </source>
</reference>
<dbReference type="RefSeq" id="WP_068925901.1">
    <property type="nucleotide sequence ID" value="NZ_BMQP01000042.1"/>
</dbReference>
<evidence type="ECO:0000313" key="2">
    <source>
        <dbReference type="EMBL" id="GIH87590.1"/>
    </source>
</evidence>
<evidence type="ECO:0000313" key="3">
    <source>
        <dbReference type="Proteomes" id="UP000655044"/>
    </source>
</evidence>
<dbReference type="OrthoDB" id="4763906at2"/>
<proteinExistence type="predicted"/>
<evidence type="ECO:0008006" key="4">
    <source>
        <dbReference type="Google" id="ProtNLM"/>
    </source>
</evidence>
<name>A0A8J3WFM4_PLARO</name>
<dbReference type="AlphaFoldDB" id="A0A8J3WFM4"/>
<comment type="caution">
    <text evidence="2">The sequence shown here is derived from an EMBL/GenBank/DDBJ whole genome shotgun (WGS) entry which is preliminary data.</text>
</comment>
<evidence type="ECO:0000256" key="1">
    <source>
        <dbReference type="SAM" id="Phobius"/>
    </source>
</evidence>
<organism evidence="2 3">
    <name type="scientific">Planobispora rosea</name>
    <dbReference type="NCBI Taxonomy" id="35762"/>
    <lineage>
        <taxon>Bacteria</taxon>
        <taxon>Bacillati</taxon>
        <taxon>Actinomycetota</taxon>
        <taxon>Actinomycetes</taxon>
        <taxon>Streptosporangiales</taxon>
        <taxon>Streptosporangiaceae</taxon>
        <taxon>Planobispora</taxon>
    </lineage>
</organism>
<protein>
    <recommendedName>
        <fullName evidence="4">DUF1772 domain-containing protein</fullName>
    </recommendedName>
</protein>
<sequence length="160" mass="17601">MRNPSRKQAARSRTVWSAAARLGQLHWFFGNVYEAMVDMPRLLADARPNRAPELLGSGSPLRYYLPVVPPTLAGTAATLIDDWRSGGDRRAVVTAAASTVVAVVLTVHLVRTVNLTLLRGKEPLSAEEVRKLLQTWHRGNLARLAALVVAMWALRRSAAR</sequence>